<dbReference type="PANTHER" id="PTHR21366:SF31">
    <property type="entry name" value="METALLOTHIOL TRANSFERASE FOSB"/>
    <property type="match status" value="1"/>
</dbReference>
<keyword evidence="2" id="KW-0456">Lyase</keyword>
<dbReference type="Pfam" id="PF00903">
    <property type="entry name" value="Glyoxalase"/>
    <property type="match status" value="1"/>
</dbReference>
<evidence type="ECO:0000313" key="3">
    <source>
        <dbReference type="Proteomes" id="UP000266568"/>
    </source>
</evidence>
<evidence type="ECO:0000313" key="2">
    <source>
        <dbReference type="EMBL" id="RIA37965.1"/>
    </source>
</evidence>
<protein>
    <submittedName>
        <fullName evidence="2">Catechol 2,3-dioxygenase-like lactoylglutathione lyase family enzyme</fullName>
    </submittedName>
</protein>
<sequence>MAESFVRSPVRGAHHVAYRCLDAEQTRWFYEDVLGLRLAAALVIAEAPGTGEQLEYMHLFFELGDGKYIAFFDAPGNARPEVLDRKHSFDIHVALEVASEEELLAMQERIRGHGKTCFGPVEHEFVRSIYMYDPNGIQLEVTYRTAKHDAIMAEEELHAREAIAEWSARTRAQKIEMFGAERLEIRKAAA</sequence>
<keyword evidence="3" id="KW-1185">Reference proteome</keyword>
<feature type="domain" description="VOC" evidence="1">
    <location>
        <begin position="12"/>
        <end position="144"/>
    </location>
</feature>
<name>A0A397NTB6_9SPHN</name>
<dbReference type="GO" id="GO:0051213">
    <property type="term" value="F:dioxygenase activity"/>
    <property type="evidence" value="ECO:0007669"/>
    <property type="project" value="UniProtKB-KW"/>
</dbReference>
<dbReference type="RefSeq" id="WP_119037197.1">
    <property type="nucleotide sequence ID" value="NZ_QXDC01000004.1"/>
</dbReference>
<gene>
    <name evidence="2" type="ORF">DFR49_3855</name>
</gene>
<dbReference type="GO" id="GO:0016829">
    <property type="term" value="F:lyase activity"/>
    <property type="evidence" value="ECO:0007669"/>
    <property type="project" value="UniProtKB-KW"/>
</dbReference>
<dbReference type="InterPro" id="IPR029068">
    <property type="entry name" value="Glyas_Bleomycin-R_OHBP_Dase"/>
</dbReference>
<dbReference type="OrthoDB" id="9803142at2"/>
<keyword evidence="2" id="KW-0223">Dioxygenase</keyword>
<keyword evidence="2" id="KW-0560">Oxidoreductase</keyword>
<dbReference type="CDD" id="cd06587">
    <property type="entry name" value="VOC"/>
    <property type="match status" value="1"/>
</dbReference>
<dbReference type="InterPro" id="IPR037523">
    <property type="entry name" value="VOC_core"/>
</dbReference>
<dbReference type="InterPro" id="IPR004360">
    <property type="entry name" value="Glyas_Fos-R_dOase_dom"/>
</dbReference>
<dbReference type="Gene3D" id="3.10.180.10">
    <property type="entry name" value="2,3-Dihydroxybiphenyl 1,2-Dioxygenase, domain 1"/>
    <property type="match status" value="1"/>
</dbReference>
<dbReference type="PANTHER" id="PTHR21366">
    <property type="entry name" value="GLYOXALASE FAMILY PROTEIN"/>
    <property type="match status" value="1"/>
</dbReference>
<dbReference type="InterPro" id="IPR050383">
    <property type="entry name" value="GlyoxalaseI/FosfomycinResist"/>
</dbReference>
<dbReference type="PROSITE" id="PS51819">
    <property type="entry name" value="VOC"/>
    <property type="match status" value="1"/>
</dbReference>
<accession>A0A397NTB6</accession>
<dbReference type="AlphaFoldDB" id="A0A397NTB6"/>
<organism evidence="2 3">
    <name type="scientific">Hephaestia caeni</name>
    <dbReference type="NCBI Taxonomy" id="645617"/>
    <lineage>
        <taxon>Bacteria</taxon>
        <taxon>Pseudomonadati</taxon>
        <taxon>Pseudomonadota</taxon>
        <taxon>Alphaproteobacteria</taxon>
        <taxon>Sphingomonadales</taxon>
        <taxon>Sphingomonadaceae</taxon>
        <taxon>Hephaestia</taxon>
    </lineage>
</organism>
<dbReference type="EMBL" id="QXDC01000004">
    <property type="protein sequence ID" value="RIA37965.1"/>
    <property type="molecule type" value="Genomic_DNA"/>
</dbReference>
<dbReference type="SUPFAM" id="SSF54593">
    <property type="entry name" value="Glyoxalase/Bleomycin resistance protein/Dihydroxybiphenyl dioxygenase"/>
    <property type="match status" value="1"/>
</dbReference>
<dbReference type="Proteomes" id="UP000266568">
    <property type="component" value="Unassembled WGS sequence"/>
</dbReference>
<reference evidence="2 3" key="1">
    <citation type="submission" date="2018-08" db="EMBL/GenBank/DDBJ databases">
        <title>Genomic Encyclopedia of Type Strains, Phase IV (KMG-IV): sequencing the most valuable type-strain genomes for metagenomic binning, comparative biology and taxonomic classification.</title>
        <authorList>
            <person name="Goeker M."/>
        </authorList>
    </citation>
    <scope>NUCLEOTIDE SEQUENCE [LARGE SCALE GENOMIC DNA]</scope>
    <source>
        <strain evidence="2 3">DSM 25527</strain>
    </source>
</reference>
<evidence type="ECO:0000259" key="1">
    <source>
        <dbReference type="PROSITE" id="PS51819"/>
    </source>
</evidence>
<comment type="caution">
    <text evidence="2">The sequence shown here is derived from an EMBL/GenBank/DDBJ whole genome shotgun (WGS) entry which is preliminary data.</text>
</comment>
<proteinExistence type="predicted"/>